<accession>A0ABR1ETH4</accession>
<proteinExistence type="predicted"/>
<comment type="caution">
    <text evidence="1">The sequence shown here is derived from an EMBL/GenBank/DDBJ whole genome shotgun (WGS) entry which is preliminary data.</text>
</comment>
<evidence type="ECO:0000313" key="1">
    <source>
        <dbReference type="EMBL" id="KAK6765720.1"/>
    </source>
</evidence>
<sequence>MLFLLLVPIKKFETLAAIGNYLQGFQTSSCSKNYLEVDDRQNVGNIASPELCAASMNRKSLSVALNQGIEGLPVAVLSNSGSRATPRQEPSRKTLTPRHYPAQVRMALHHPRRDHYAEPDLTVEIPDVVEAQITDDAIFESPSSGTWTNCNCLAEEILPSKATEDSVEWMVAVVPVRQPTSCVYFPKIATASGHADAYRDLGASANYLMLGFNRALVLPVSMLAGGAIPTVPVTEL</sequence>
<evidence type="ECO:0000313" key="2">
    <source>
        <dbReference type="Proteomes" id="UP001303046"/>
    </source>
</evidence>
<dbReference type="EMBL" id="JAVFWL010000006">
    <property type="protein sequence ID" value="KAK6765720.1"/>
    <property type="molecule type" value="Genomic_DNA"/>
</dbReference>
<gene>
    <name evidence="1" type="primary">Necator_chrX.g25724</name>
    <name evidence="1" type="ORF">RB195_025558</name>
</gene>
<reference evidence="1 2" key="1">
    <citation type="submission" date="2023-08" db="EMBL/GenBank/DDBJ databases">
        <title>A Necator americanus chromosomal reference genome.</title>
        <authorList>
            <person name="Ilik V."/>
            <person name="Petrzelkova K.J."/>
            <person name="Pardy F."/>
            <person name="Fuh T."/>
            <person name="Niatou-Singa F.S."/>
            <person name="Gouil Q."/>
            <person name="Baker L."/>
            <person name="Ritchie M.E."/>
            <person name="Jex A.R."/>
            <person name="Gazzola D."/>
            <person name="Li H."/>
            <person name="Toshio Fujiwara R."/>
            <person name="Zhan B."/>
            <person name="Aroian R.V."/>
            <person name="Pafco B."/>
            <person name="Schwarz E.M."/>
        </authorList>
    </citation>
    <scope>NUCLEOTIDE SEQUENCE [LARGE SCALE GENOMIC DNA]</scope>
    <source>
        <strain evidence="1 2">Aroian</strain>
        <tissue evidence="1">Whole animal</tissue>
    </source>
</reference>
<dbReference type="Proteomes" id="UP001303046">
    <property type="component" value="Unassembled WGS sequence"/>
</dbReference>
<name>A0ABR1ETH4_NECAM</name>
<organism evidence="1 2">
    <name type="scientific">Necator americanus</name>
    <name type="common">Human hookworm</name>
    <dbReference type="NCBI Taxonomy" id="51031"/>
    <lineage>
        <taxon>Eukaryota</taxon>
        <taxon>Metazoa</taxon>
        <taxon>Ecdysozoa</taxon>
        <taxon>Nematoda</taxon>
        <taxon>Chromadorea</taxon>
        <taxon>Rhabditida</taxon>
        <taxon>Rhabditina</taxon>
        <taxon>Rhabditomorpha</taxon>
        <taxon>Strongyloidea</taxon>
        <taxon>Ancylostomatidae</taxon>
        <taxon>Bunostominae</taxon>
        <taxon>Necator</taxon>
    </lineage>
</organism>
<keyword evidence="2" id="KW-1185">Reference proteome</keyword>
<protein>
    <submittedName>
        <fullName evidence="1">Uncharacterized protein</fullName>
    </submittedName>
</protein>